<proteinExistence type="inferred from homology"/>
<dbReference type="SUPFAM" id="SSF53244">
    <property type="entry name" value="MurD-like peptide ligases, peptide-binding domain"/>
    <property type="match status" value="1"/>
</dbReference>
<feature type="domain" description="Mur ligase N-terminal catalytic" evidence="13">
    <location>
        <begin position="23"/>
        <end position="74"/>
    </location>
</feature>
<feature type="binding site" evidence="11">
    <location>
        <position position="179"/>
    </location>
    <ligand>
        <name>UDP-N-acetyl-alpha-D-muramoyl-L-alanyl-D-glutamate</name>
        <dbReference type="ChEBI" id="CHEBI:83900"/>
    </ligand>
</feature>
<feature type="short sequence motif" description="Meso-diaminopimelate recognition motif" evidence="11">
    <location>
        <begin position="373"/>
        <end position="376"/>
    </location>
</feature>
<evidence type="ECO:0000256" key="9">
    <source>
        <dbReference type="ARBA" id="ARBA00023306"/>
    </source>
</evidence>
<dbReference type="PANTHER" id="PTHR23135:SF4">
    <property type="entry name" value="UDP-N-ACETYLMURAMOYL-L-ALANYL-D-GLUTAMATE--2,6-DIAMINOPIMELATE LIGASE MURE HOMOLOG, CHLOROPLASTIC"/>
    <property type="match status" value="1"/>
</dbReference>
<sequence length="461" mass="48249">MRLDQLLDGVRVRDILGDPAVEVSAVTFDSRAVRPGALYCCLPGGRQDGHRFAADAVAAGATSLLLQHDVDLPVTRVLVDDPRAAMAPVASAFYGHPSRSLAVVGVTGTNGKTTTTHLVAHVLSAAGLRCSTLGTLTGGFSTPTTPEAPLLQQALAAAHARGDAAVAVEVSSHALVRHRVDATAFAVAVFTGLSHDHLDEHGTMEAYFAAKSRLFTDHEVGHAVIVVDDPWGVRLAAEVEQAGLVGLSRVTLADWSDAWALPLPGDHNRRNALCALAVARAVGARPEAAVEALAVAPPVPGRMEPVDAGQPFAAYVDYAHKPGALEAVLQAARPPGGRVIVVFGCGGERDRSKRPEMGRLATSLADVAILTSDNPRNEDPMAIIGDVLAGIDGSGRAEVHVEPDRRRAIELGVRQASAGDALLVAGKGHEVDQEVGGRRHAFDDRDEVRRAVLRLQGSGSR</sequence>
<dbReference type="GO" id="GO:0008360">
    <property type="term" value="P:regulation of cell shape"/>
    <property type="evidence" value="ECO:0007669"/>
    <property type="project" value="UniProtKB-KW"/>
</dbReference>
<evidence type="ECO:0000259" key="14">
    <source>
        <dbReference type="Pfam" id="PF02875"/>
    </source>
</evidence>
<reference evidence="16" key="1">
    <citation type="submission" date="2020-02" db="EMBL/GenBank/DDBJ databases">
        <authorList>
            <person name="Meier V. D."/>
        </authorList>
    </citation>
    <scope>NUCLEOTIDE SEQUENCE</scope>
    <source>
        <strain evidence="16">AVDCRST_MAG76</strain>
    </source>
</reference>
<evidence type="ECO:0000256" key="1">
    <source>
        <dbReference type="ARBA" id="ARBA00005898"/>
    </source>
</evidence>
<dbReference type="GO" id="GO:0004326">
    <property type="term" value="F:tetrahydrofolylpolyglutamate synthase activity"/>
    <property type="evidence" value="ECO:0007669"/>
    <property type="project" value="InterPro"/>
</dbReference>
<evidence type="ECO:0000256" key="2">
    <source>
        <dbReference type="ARBA" id="ARBA00022490"/>
    </source>
</evidence>
<evidence type="ECO:0000259" key="15">
    <source>
        <dbReference type="Pfam" id="PF08245"/>
    </source>
</evidence>
<dbReference type="AlphaFoldDB" id="A0A6J4GZI2"/>
<comment type="cofactor">
    <cofactor evidence="11">
        <name>Mg(2+)</name>
        <dbReference type="ChEBI" id="CHEBI:18420"/>
    </cofactor>
</comment>
<comment type="caution">
    <text evidence="11">Lacks conserved residue(s) required for the propagation of feature annotation.</text>
</comment>
<evidence type="ECO:0000256" key="8">
    <source>
        <dbReference type="ARBA" id="ARBA00022984"/>
    </source>
</evidence>
<dbReference type="InterPro" id="IPR000713">
    <property type="entry name" value="Mur_ligase_N"/>
</dbReference>
<dbReference type="HAMAP" id="MF_00208">
    <property type="entry name" value="MurE"/>
    <property type="match status" value="1"/>
</dbReference>
<dbReference type="InterPro" id="IPR018109">
    <property type="entry name" value="Folylpolyglutamate_synth_CS"/>
</dbReference>
<keyword evidence="9 11" id="KW-0131">Cell cycle</keyword>
<dbReference type="SUPFAM" id="SSF53623">
    <property type="entry name" value="MurD-like peptide ligases, catalytic domain"/>
    <property type="match status" value="1"/>
</dbReference>
<gene>
    <name evidence="11" type="primary">murE</name>
    <name evidence="16" type="ORF">AVDCRST_MAG76-121</name>
</gene>
<feature type="modified residue" description="N6-carboxylysine" evidence="11">
    <location>
        <position position="211"/>
    </location>
</feature>
<dbReference type="EMBL" id="CADCSZ010000008">
    <property type="protein sequence ID" value="CAA9211041.1"/>
    <property type="molecule type" value="Genomic_DNA"/>
</dbReference>
<dbReference type="GO" id="GO:0071555">
    <property type="term" value="P:cell wall organization"/>
    <property type="evidence" value="ECO:0007669"/>
    <property type="project" value="UniProtKB-KW"/>
</dbReference>
<keyword evidence="10 11" id="KW-0961">Cell wall biogenesis/degradation</keyword>
<keyword evidence="6 11" id="KW-0067">ATP-binding</keyword>
<evidence type="ECO:0000259" key="13">
    <source>
        <dbReference type="Pfam" id="PF01225"/>
    </source>
</evidence>
<dbReference type="GO" id="GO:0000287">
    <property type="term" value="F:magnesium ion binding"/>
    <property type="evidence" value="ECO:0007669"/>
    <property type="project" value="UniProtKB-UniRule"/>
</dbReference>
<accession>A0A6J4GZI2</accession>
<keyword evidence="4 11" id="KW-0132">Cell division</keyword>
<evidence type="ECO:0000256" key="4">
    <source>
        <dbReference type="ARBA" id="ARBA00022618"/>
    </source>
</evidence>
<keyword evidence="8 11" id="KW-0573">Peptidoglycan synthesis</keyword>
<comment type="PTM">
    <text evidence="11">Carboxylation is probably crucial for Mg(2+) binding and, consequently, for the gamma-phosphate positioning of ATP.</text>
</comment>
<dbReference type="Pfam" id="PF01225">
    <property type="entry name" value="Mur_ligase"/>
    <property type="match status" value="1"/>
</dbReference>
<evidence type="ECO:0000256" key="3">
    <source>
        <dbReference type="ARBA" id="ARBA00022598"/>
    </source>
</evidence>
<dbReference type="NCBIfam" id="TIGR01085">
    <property type="entry name" value="murE"/>
    <property type="match status" value="1"/>
</dbReference>
<dbReference type="InterPro" id="IPR013221">
    <property type="entry name" value="Mur_ligase_cen"/>
</dbReference>
<evidence type="ECO:0000313" key="16">
    <source>
        <dbReference type="EMBL" id="CAA9211041.1"/>
    </source>
</evidence>
<evidence type="ECO:0000256" key="12">
    <source>
        <dbReference type="RuleBase" id="RU004135"/>
    </source>
</evidence>
<feature type="binding site" evidence="11">
    <location>
        <position position="430"/>
    </location>
    <ligand>
        <name>meso-2,6-diaminopimelate</name>
        <dbReference type="ChEBI" id="CHEBI:57791"/>
    </ligand>
</feature>
<dbReference type="GO" id="GO:0005524">
    <property type="term" value="F:ATP binding"/>
    <property type="evidence" value="ECO:0007669"/>
    <property type="project" value="UniProtKB-UniRule"/>
</dbReference>
<evidence type="ECO:0000256" key="10">
    <source>
        <dbReference type="ARBA" id="ARBA00023316"/>
    </source>
</evidence>
<evidence type="ECO:0000256" key="6">
    <source>
        <dbReference type="ARBA" id="ARBA00022840"/>
    </source>
</evidence>
<feature type="domain" description="Mur ligase C-terminal" evidence="14">
    <location>
        <begin position="301"/>
        <end position="428"/>
    </location>
</feature>
<dbReference type="PROSITE" id="PS01011">
    <property type="entry name" value="FOLYLPOLYGLU_SYNT_1"/>
    <property type="match status" value="1"/>
</dbReference>
<organism evidence="16">
    <name type="scientific">uncultured Acidimicrobiales bacterium</name>
    <dbReference type="NCBI Taxonomy" id="310071"/>
    <lineage>
        <taxon>Bacteria</taxon>
        <taxon>Bacillati</taxon>
        <taxon>Actinomycetota</taxon>
        <taxon>Acidimicrobiia</taxon>
        <taxon>Acidimicrobiales</taxon>
        <taxon>environmental samples</taxon>
    </lineage>
</organism>
<keyword evidence="2 11" id="KW-0963">Cytoplasm</keyword>
<dbReference type="Pfam" id="PF02875">
    <property type="entry name" value="Mur_ligase_C"/>
    <property type="match status" value="1"/>
</dbReference>
<dbReference type="UniPathway" id="UPA00219"/>
<evidence type="ECO:0000256" key="7">
    <source>
        <dbReference type="ARBA" id="ARBA00022960"/>
    </source>
</evidence>
<evidence type="ECO:0000256" key="11">
    <source>
        <dbReference type="HAMAP-Rule" id="MF_00208"/>
    </source>
</evidence>
<dbReference type="InterPro" id="IPR036615">
    <property type="entry name" value="Mur_ligase_C_dom_sf"/>
</dbReference>
<feature type="binding site" evidence="11">
    <location>
        <begin position="108"/>
        <end position="114"/>
    </location>
    <ligand>
        <name>ATP</name>
        <dbReference type="ChEBI" id="CHEBI:30616"/>
    </ligand>
</feature>
<feature type="binding site" evidence="11">
    <location>
        <begin position="373"/>
        <end position="376"/>
    </location>
    <ligand>
        <name>meso-2,6-diaminopimelate</name>
        <dbReference type="ChEBI" id="CHEBI:57791"/>
    </ligand>
</feature>
<dbReference type="InterPro" id="IPR036565">
    <property type="entry name" value="Mur-like_cat_sf"/>
</dbReference>
<dbReference type="SUPFAM" id="SSF63418">
    <property type="entry name" value="MurE/MurF N-terminal domain"/>
    <property type="match status" value="1"/>
</dbReference>
<dbReference type="Gene3D" id="3.90.190.20">
    <property type="entry name" value="Mur ligase, C-terminal domain"/>
    <property type="match status" value="1"/>
</dbReference>
<comment type="pathway">
    <text evidence="11 12">Cell wall biogenesis; peptidoglycan biosynthesis.</text>
</comment>
<keyword evidence="3 11" id="KW-0436">Ligase</keyword>
<protein>
    <recommendedName>
        <fullName evidence="11">UDP-N-acetylmuramoyl-L-alanyl-D-glutamate--2,6-diaminopimelate ligase</fullName>
        <ecNumber evidence="11">6.3.2.13</ecNumber>
    </recommendedName>
    <alternativeName>
        <fullName evidence="11">Meso-A2pm-adding enzyme</fullName>
    </alternativeName>
    <alternativeName>
        <fullName evidence="11">Meso-diaminopimelate-adding enzyme</fullName>
    </alternativeName>
    <alternativeName>
        <fullName evidence="11">UDP-MurNAc-L-Ala-D-Glu:meso-diaminopimelate ligase</fullName>
    </alternativeName>
    <alternativeName>
        <fullName evidence="11">UDP-MurNAc-tripeptide synthetase</fullName>
    </alternativeName>
    <alternativeName>
        <fullName evidence="11">UDP-N-acetylmuramyl-tripeptide synthetase</fullName>
    </alternativeName>
</protein>
<feature type="binding site" evidence="11">
    <location>
        <position position="30"/>
    </location>
    <ligand>
        <name>UDP-N-acetyl-alpha-D-muramoyl-L-alanyl-D-glutamate</name>
        <dbReference type="ChEBI" id="CHEBI:83900"/>
    </ligand>
</feature>
<comment type="function">
    <text evidence="11">Catalyzes the addition of meso-diaminopimelic acid to the nucleotide precursor UDP-N-acetylmuramoyl-L-alanyl-D-glutamate (UMAG) in the biosynthesis of bacterial cell-wall peptidoglycan.</text>
</comment>
<comment type="similarity">
    <text evidence="1 11">Belongs to the MurCDEF family. MurE subfamily.</text>
</comment>
<dbReference type="GO" id="GO:0005737">
    <property type="term" value="C:cytoplasm"/>
    <property type="evidence" value="ECO:0007669"/>
    <property type="project" value="UniProtKB-SubCell"/>
</dbReference>
<keyword evidence="5 11" id="KW-0547">Nucleotide-binding</keyword>
<dbReference type="InterPro" id="IPR035911">
    <property type="entry name" value="MurE/MurF_N"/>
</dbReference>
<keyword evidence="11" id="KW-0460">Magnesium</keyword>
<feature type="binding site" evidence="11">
    <location>
        <position position="349"/>
    </location>
    <ligand>
        <name>meso-2,6-diaminopimelate</name>
        <dbReference type="ChEBI" id="CHEBI:57791"/>
    </ligand>
</feature>
<name>A0A6J4GZI2_9ACTN</name>
<dbReference type="InterPro" id="IPR004101">
    <property type="entry name" value="Mur_ligase_C"/>
</dbReference>
<keyword evidence="7 11" id="KW-0133">Cell shape</keyword>
<comment type="catalytic activity">
    <reaction evidence="11">
        <text>UDP-N-acetyl-alpha-D-muramoyl-L-alanyl-D-glutamate + meso-2,6-diaminopimelate + ATP = UDP-N-acetyl-alpha-D-muramoyl-L-alanyl-gamma-D-glutamyl-meso-2,6-diaminopimelate + ADP + phosphate + H(+)</text>
        <dbReference type="Rhea" id="RHEA:23676"/>
        <dbReference type="ChEBI" id="CHEBI:15378"/>
        <dbReference type="ChEBI" id="CHEBI:30616"/>
        <dbReference type="ChEBI" id="CHEBI:43474"/>
        <dbReference type="ChEBI" id="CHEBI:57791"/>
        <dbReference type="ChEBI" id="CHEBI:83900"/>
        <dbReference type="ChEBI" id="CHEBI:83905"/>
        <dbReference type="ChEBI" id="CHEBI:456216"/>
        <dbReference type="EC" id="6.3.2.13"/>
    </reaction>
</comment>
<feature type="binding site" evidence="11">
    <location>
        <position position="171"/>
    </location>
    <ligand>
        <name>UDP-N-acetyl-alpha-D-muramoyl-L-alanyl-D-glutamate</name>
        <dbReference type="ChEBI" id="CHEBI:83900"/>
    </ligand>
</feature>
<dbReference type="InterPro" id="IPR005761">
    <property type="entry name" value="UDP-N-AcMur-Glu-dNH2Pim_ligase"/>
</dbReference>
<dbReference type="Gene3D" id="3.40.1390.10">
    <property type="entry name" value="MurE/MurF, N-terminal domain"/>
    <property type="match status" value="1"/>
</dbReference>
<dbReference type="GO" id="GO:0009252">
    <property type="term" value="P:peptidoglycan biosynthetic process"/>
    <property type="evidence" value="ECO:0007669"/>
    <property type="project" value="UniProtKB-UniRule"/>
</dbReference>
<evidence type="ECO:0000256" key="5">
    <source>
        <dbReference type="ARBA" id="ARBA00022741"/>
    </source>
</evidence>
<feature type="domain" description="Mur ligase central" evidence="15">
    <location>
        <begin position="106"/>
        <end position="243"/>
    </location>
</feature>
<dbReference type="GO" id="GO:0008765">
    <property type="term" value="F:UDP-N-acetylmuramoylalanyl-D-glutamate-2,6-diaminopimelate ligase activity"/>
    <property type="evidence" value="ECO:0007669"/>
    <property type="project" value="UniProtKB-UniRule"/>
</dbReference>
<dbReference type="Gene3D" id="3.40.1190.10">
    <property type="entry name" value="Mur-like, catalytic domain"/>
    <property type="match status" value="1"/>
</dbReference>
<feature type="binding site" evidence="11">
    <location>
        <position position="426"/>
    </location>
    <ligand>
        <name>meso-2,6-diaminopimelate</name>
        <dbReference type="ChEBI" id="CHEBI:57791"/>
    </ligand>
</feature>
<comment type="subcellular location">
    <subcellularLocation>
        <location evidence="11 12">Cytoplasm</location>
    </subcellularLocation>
</comment>
<feature type="binding site" evidence="11">
    <location>
        <begin position="144"/>
        <end position="145"/>
    </location>
    <ligand>
        <name>UDP-N-acetyl-alpha-D-muramoyl-L-alanyl-D-glutamate</name>
        <dbReference type="ChEBI" id="CHEBI:83900"/>
    </ligand>
</feature>
<dbReference type="GO" id="GO:0051301">
    <property type="term" value="P:cell division"/>
    <property type="evidence" value="ECO:0007669"/>
    <property type="project" value="UniProtKB-KW"/>
</dbReference>
<dbReference type="Pfam" id="PF08245">
    <property type="entry name" value="Mur_ligase_M"/>
    <property type="match status" value="1"/>
</dbReference>
<dbReference type="EC" id="6.3.2.13" evidence="11"/>
<dbReference type="PANTHER" id="PTHR23135">
    <property type="entry name" value="MUR LIGASE FAMILY MEMBER"/>
    <property type="match status" value="1"/>
</dbReference>